<dbReference type="InterPro" id="IPR016024">
    <property type="entry name" value="ARM-type_fold"/>
</dbReference>
<evidence type="ECO:0000259" key="3">
    <source>
        <dbReference type="PROSITE" id="PS50166"/>
    </source>
</evidence>
<dbReference type="InterPro" id="IPR011989">
    <property type="entry name" value="ARM-like"/>
</dbReference>
<dbReference type="SUPFAM" id="SSF48371">
    <property type="entry name" value="ARM repeat"/>
    <property type="match status" value="1"/>
</dbReference>
<feature type="region of interest" description="Disordered" evidence="2">
    <location>
        <begin position="1035"/>
        <end position="1058"/>
    </location>
</feature>
<dbReference type="InterPro" id="IPR045478">
    <property type="entry name" value="Exportin-5_C"/>
</dbReference>
<feature type="domain" description="Importin N-terminal" evidence="3">
    <location>
        <begin position="45"/>
        <end position="131"/>
    </location>
</feature>
<dbReference type="PANTHER" id="PTHR11223:SF3">
    <property type="entry name" value="EXPORTIN-5"/>
    <property type="match status" value="1"/>
</dbReference>
<evidence type="ECO:0000256" key="2">
    <source>
        <dbReference type="SAM" id="MobiDB-lite"/>
    </source>
</evidence>
<evidence type="ECO:0000256" key="1">
    <source>
        <dbReference type="ARBA" id="ARBA00009466"/>
    </source>
</evidence>
<dbReference type="Gene3D" id="1.25.10.10">
    <property type="entry name" value="Leucine-rich Repeat Variant"/>
    <property type="match status" value="1"/>
</dbReference>
<dbReference type="Pfam" id="PF19273">
    <property type="entry name" value="Exportin-5"/>
    <property type="match status" value="1"/>
</dbReference>
<gene>
    <name evidence="4" type="ORF">WHR41_09102</name>
</gene>
<dbReference type="GO" id="GO:0005049">
    <property type="term" value="F:nuclear export signal receptor activity"/>
    <property type="evidence" value="ECO:0007669"/>
    <property type="project" value="InterPro"/>
</dbReference>
<keyword evidence="5" id="KW-1185">Reference proteome</keyword>
<dbReference type="GO" id="GO:0005634">
    <property type="term" value="C:nucleus"/>
    <property type="evidence" value="ECO:0007669"/>
    <property type="project" value="TreeGrafter"/>
</dbReference>
<dbReference type="AlphaFoldDB" id="A0AB34KFV0"/>
<sequence length="1257" mass="141248">MNGGTDGANDGYGESPASAAYLDQISQALSATLDPRVSNDIRQQALQFLEQVKTEHNAPQYGFTLAEDFNQNTAVRYYGLQLLEYAVKYRWAKYDAKQTDQLRYWVKCLAGSIRQQDELYIRNKIAQLWVEVAKRCWGDEWTDMDQLLVTLWEKPVEEKGFANKVFVLYVLEMLSEDICNREDASAGLRLEVLGSALNEIMIPEGLYEEHLKTRGKSVEVRSGREGWLARVCEFFGQCVKNIRMGGDQAMVKNMEGAAVKALNALRPTTAWVSLKAVLEINCIDCLYLPFHTSDTALQIAAVEVQYALLSRPYNTHFHEPWLTLIQSALLPERMAMFQQAYSRTGPELRDDDEMYTLQKKMSEVVSILADAVAAHPQIVQNGLDVNSFFGLLTGILQSESLIVSIPVLHSWTKLLAVQDTAIIDLVMQALGVLLQTCSSRLLNYEALPEDLDDPILQFLYEDFDTMPERHAFLGNYRRYCINVIETISRQRPLEALEHVLTQTKTLLIEGPYTGGRGFDPAKFSKSSLPLLQFDAQFNVVVSVIKGFSRWESDTSVIAEDDPLRGRADADRSAAYNMQQQWCYAIVNTHVDDPEVASQVLTLLSTILRTVKPASEFVLHIVQHMLTMRLYDDPSHTNFSDAVKNFEALRVIELQKVALTFANELLEVFPELENRVNVLVTKHAADQRTVWGYRSFLFMIVHRATGVDAEMRQARLQQMVTPVYEAWQDPDLAASVSSFEAFCQTLAVDDLDQFYKQYRFSEVQDWASQQLDEAGQARQAEIKSRLDRLPLRMTKSLLAATTEKLKEGSDEHDTACALWGPVIPAILPSLLQMIRHSQAFNNTANWAQLPGDIQAVIKRTLQDRFWQSGISNESRDEFYARISGSKTSYEGFASNVRGTVRNVREQGYHILYLSTRFEEQFYGLTDLAEPLAQALFDDAEHLATNHLNALINLTTGLVQRCPPHYRASFLPPALTRLFVKLDRKISTEWATISQSSQQTAEDDNLSEEMRKESVLRQLTYSTVSFVAFLFEHEKPPTSRHHSSNGASPSATNQTQPNPTLHSLVLSDPTILEPLILFCTHALRIHDSRCCTTATKLFASLIPTFTSASSATVREYIASDVLKAAITSLNEPYFADVQRDLASLIAQILSLYCPLTDTPREVLLSLPDMSTGRVDRDVRRIVDASSSRGQRALVLDLLRGVRGVSIYEAGKIEREVSGGGRKKGGRSGVQAQYMEVERAGVVEGQEVGLEDVGGLFGDA</sequence>
<organism evidence="4 5">
    <name type="scientific">Cladosporium halotolerans</name>
    <dbReference type="NCBI Taxonomy" id="1052096"/>
    <lineage>
        <taxon>Eukaryota</taxon>
        <taxon>Fungi</taxon>
        <taxon>Dikarya</taxon>
        <taxon>Ascomycota</taxon>
        <taxon>Pezizomycotina</taxon>
        <taxon>Dothideomycetes</taxon>
        <taxon>Dothideomycetidae</taxon>
        <taxon>Cladosporiales</taxon>
        <taxon>Cladosporiaceae</taxon>
        <taxon>Cladosporium</taxon>
    </lineage>
</organism>
<dbReference type="EMBL" id="JAAQHG020000058">
    <property type="protein sequence ID" value="KAL1582235.1"/>
    <property type="molecule type" value="Genomic_DNA"/>
</dbReference>
<dbReference type="GO" id="GO:0005737">
    <property type="term" value="C:cytoplasm"/>
    <property type="evidence" value="ECO:0007669"/>
    <property type="project" value="TreeGrafter"/>
</dbReference>
<feature type="compositionally biased region" description="Polar residues" evidence="2">
    <location>
        <begin position="1042"/>
        <end position="1058"/>
    </location>
</feature>
<protein>
    <recommendedName>
        <fullName evidence="3">Importin N-terminal domain-containing protein</fullName>
    </recommendedName>
</protein>
<dbReference type="InterPro" id="IPR045065">
    <property type="entry name" value="XPO1/5"/>
</dbReference>
<comment type="similarity">
    <text evidence="1">Belongs to the exportin family.</text>
</comment>
<comment type="caution">
    <text evidence="4">The sequence shown here is derived from an EMBL/GenBank/DDBJ whole genome shotgun (WGS) entry which is preliminary data.</text>
</comment>
<accession>A0AB34KFV0</accession>
<dbReference type="Pfam" id="PF03810">
    <property type="entry name" value="IBN_N"/>
    <property type="match status" value="1"/>
</dbReference>
<reference evidence="4 5" key="1">
    <citation type="journal article" date="2020" name="Microbiol. Resour. Announc.">
        <title>Draft Genome Sequence of a Cladosporium Species Isolated from the Mesophotic Ascidian Didemnum maculosum.</title>
        <authorList>
            <person name="Gioti A."/>
            <person name="Siaperas R."/>
            <person name="Nikolaivits E."/>
            <person name="Le Goff G."/>
            <person name="Ouazzani J."/>
            <person name="Kotoulas G."/>
            <person name="Topakas E."/>
        </authorList>
    </citation>
    <scope>NUCLEOTIDE SEQUENCE [LARGE SCALE GENOMIC DNA]</scope>
    <source>
        <strain evidence="4 5">TM138-S3</strain>
    </source>
</reference>
<dbReference type="GO" id="GO:0031267">
    <property type="term" value="F:small GTPase binding"/>
    <property type="evidence" value="ECO:0007669"/>
    <property type="project" value="InterPro"/>
</dbReference>
<dbReference type="RefSeq" id="XP_069225342.1">
    <property type="nucleotide sequence ID" value="XM_069377706.1"/>
</dbReference>
<evidence type="ECO:0000313" key="4">
    <source>
        <dbReference type="EMBL" id="KAL1582235.1"/>
    </source>
</evidence>
<dbReference type="GO" id="GO:0006405">
    <property type="term" value="P:RNA export from nucleus"/>
    <property type="evidence" value="ECO:0007669"/>
    <property type="project" value="TreeGrafter"/>
</dbReference>
<dbReference type="PROSITE" id="PS50166">
    <property type="entry name" value="IMPORTIN_B_NT"/>
    <property type="match status" value="1"/>
</dbReference>
<dbReference type="Proteomes" id="UP000803884">
    <property type="component" value="Unassembled WGS sequence"/>
</dbReference>
<dbReference type="GO" id="GO:0006611">
    <property type="term" value="P:protein export from nucleus"/>
    <property type="evidence" value="ECO:0007669"/>
    <property type="project" value="InterPro"/>
</dbReference>
<dbReference type="InterPro" id="IPR001494">
    <property type="entry name" value="Importin-beta_N"/>
</dbReference>
<dbReference type="GeneID" id="96010544"/>
<name>A0AB34KFV0_9PEZI</name>
<evidence type="ECO:0000313" key="5">
    <source>
        <dbReference type="Proteomes" id="UP000803884"/>
    </source>
</evidence>
<proteinExistence type="inferred from homology"/>
<dbReference type="PANTHER" id="PTHR11223">
    <property type="entry name" value="EXPORTIN 1/5"/>
    <property type="match status" value="1"/>
</dbReference>
<dbReference type="GO" id="GO:0042565">
    <property type="term" value="C:RNA nuclear export complex"/>
    <property type="evidence" value="ECO:0007669"/>
    <property type="project" value="TreeGrafter"/>
</dbReference>
<dbReference type="GO" id="GO:0003723">
    <property type="term" value="F:RNA binding"/>
    <property type="evidence" value="ECO:0007669"/>
    <property type="project" value="TreeGrafter"/>
</dbReference>